<reference evidence="8" key="1">
    <citation type="journal article" date="2019" name="Int. J. Syst. Evol. Microbiol.">
        <title>The Global Catalogue of Microorganisms (GCM) 10K type strain sequencing project: providing services to taxonomists for standard genome sequencing and annotation.</title>
        <authorList>
            <consortium name="The Broad Institute Genomics Platform"/>
            <consortium name="The Broad Institute Genome Sequencing Center for Infectious Disease"/>
            <person name="Wu L."/>
            <person name="Ma J."/>
        </authorList>
    </citation>
    <scope>NUCLEOTIDE SEQUENCE [LARGE SCALE GENOMIC DNA]</scope>
    <source>
        <strain evidence="8">JCM 9377</strain>
    </source>
</reference>
<proteinExistence type="predicted"/>
<dbReference type="PROSITE" id="PS50011">
    <property type="entry name" value="PROTEIN_KINASE_DOM"/>
    <property type="match status" value="1"/>
</dbReference>
<evidence type="ECO:0000313" key="8">
    <source>
        <dbReference type="Proteomes" id="UP001501237"/>
    </source>
</evidence>
<sequence>MSDVVVLGGRYELEQMLGKGGMGQVYLATDNRLGRKVAVKVLPQAPAEDPEGVVRFLREARLAATLQHPGITVVHDVDQDGTVLYLVMELLNGDDLAKLLERNAGGLATAQAIDLAIQIADALGAAHSAGVIHRDLKPANVMVIDGGRAKLCDFGIAKHLSSATGLTGSGVLGTPVYMAPEQFLGRQIDARTDIYLLGGMLHELFCGQPPFPIDEGIEALVQGHLKYEPKGPRHHTPSVPAEADRLVRDMLAKEPGDRPADCKEVVRRLKAIAQPSGAQVPAQAQAPASPVDEYEQLSRRAARYCHEGRFADAVTAADQAAQGRARVLGPEHPDTLSSRNILASALYLAGRGAEAEGVARTVAQARTRLFGQDNAKTLRSWLLLAKILYTIGRAGEALPIAQGVSRDRGRIFGPENTETQEARNTEGWALHALNRNPEAMTVAYETATARGRLLGNEHPDTLETRLLLGQVNHALGQLPKAQAIATALQADCLKVLGPAHPLTAKAQTLYAAVGALGYHAPPVPYYR</sequence>
<organism evidence="7 8">
    <name type="scientific">Actinocorallia longicatena</name>
    <dbReference type="NCBI Taxonomy" id="111803"/>
    <lineage>
        <taxon>Bacteria</taxon>
        <taxon>Bacillati</taxon>
        <taxon>Actinomycetota</taxon>
        <taxon>Actinomycetes</taxon>
        <taxon>Streptosporangiales</taxon>
        <taxon>Thermomonosporaceae</taxon>
        <taxon>Actinocorallia</taxon>
    </lineage>
</organism>
<dbReference type="InterPro" id="IPR011009">
    <property type="entry name" value="Kinase-like_dom_sf"/>
</dbReference>
<evidence type="ECO:0000256" key="5">
    <source>
        <dbReference type="PROSITE-ProRule" id="PRU10141"/>
    </source>
</evidence>
<dbReference type="PROSITE" id="PS00108">
    <property type="entry name" value="PROTEIN_KINASE_ST"/>
    <property type="match status" value="1"/>
</dbReference>
<keyword evidence="4 5" id="KW-0067">ATP-binding</keyword>
<feature type="binding site" evidence="5">
    <location>
        <position position="40"/>
    </location>
    <ligand>
        <name>ATP</name>
        <dbReference type="ChEBI" id="CHEBI:30616"/>
    </ligand>
</feature>
<dbReference type="PROSITE" id="PS00107">
    <property type="entry name" value="PROTEIN_KINASE_ATP"/>
    <property type="match status" value="1"/>
</dbReference>
<evidence type="ECO:0000313" key="7">
    <source>
        <dbReference type="EMBL" id="GAA3199012.1"/>
    </source>
</evidence>
<dbReference type="SUPFAM" id="SSF48452">
    <property type="entry name" value="TPR-like"/>
    <property type="match status" value="2"/>
</dbReference>
<dbReference type="PANTHER" id="PTHR43289:SF34">
    <property type="entry name" value="SERINE_THREONINE-PROTEIN KINASE YBDM-RELATED"/>
    <property type="match status" value="1"/>
</dbReference>
<dbReference type="PANTHER" id="PTHR43289">
    <property type="entry name" value="MITOGEN-ACTIVATED PROTEIN KINASE KINASE KINASE 20-RELATED"/>
    <property type="match status" value="1"/>
</dbReference>
<dbReference type="SMART" id="SM00220">
    <property type="entry name" value="S_TKc"/>
    <property type="match status" value="1"/>
</dbReference>
<name>A0ABP6Q3B2_9ACTN</name>
<keyword evidence="3" id="KW-0418">Kinase</keyword>
<dbReference type="RefSeq" id="WP_344822840.1">
    <property type="nucleotide sequence ID" value="NZ_BAAAUV010000002.1"/>
</dbReference>
<evidence type="ECO:0000256" key="1">
    <source>
        <dbReference type="ARBA" id="ARBA00022679"/>
    </source>
</evidence>
<feature type="domain" description="Protein kinase" evidence="6">
    <location>
        <begin position="11"/>
        <end position="272"/>
    </location>
</feature>
<dbReference type="Pfam" id="PF13424">
    <property type="entry name" value="TPR_12"/>
    <property type="match status" value="1"/>
</dbReference>
<dbReference type="Gene3D" id="1.10.510.10">
    <property type="entry name" value="Transferase(Phosphotransferase) domain 1"/>
    <property type="match status" value="1"/>
</dbReference>
<dbReference type="InterPro" id="IPR017441">
    <property type="entry name" value="Protein_kinase_ATP_BS"/>
</dbReference>
<dbReference type="Proteomes" id="UP001501237">
    <property type="component" value="Unassembled WGS sequence"/>
</dbReference>
<dbReference type="Pfam" id="PF13374">
    <property type="entry name" value="TPR_10"/>
    <property type="match status" value="1"/>
</dbReference>
<protein>
    <recommendedName>
        <fullName evidence="6">Protein kinase domain-containing protein</fullName>
    </recommendedName>
</protein>
<comment type="caution">
    <text evidence="7">The sequence shown here is derived from an EMBL/GenBank/DDBJ whole genome shotgun (WGS) entry which is preliminary data.</text>
</comment>
<dbReference type="InterPro" id="IPR000719">
    <property type="entry name" value="Prot_kinase_dom"/>
</dbReference>
<dbReference type="Gene3D" id="1.25.40.10">
    <property type="entry name" value="Tetratricopeptide repeat domain"/>
    <property type="match status" value="1"/>
</dbReference>
<keyword evidence="8" id="KW-1185">Reference proteome</keyword>
<dbReference type="Pfam" id="PF00069">
    <property type="entry name" value="Pkinase"/>
    <property type="match status" value="1"/>
</dbReference>
<dbReference type="Gene3D" id="3.30.200.20">
    <property type="entry name" value="Phosphorylase Kinase, domain 1"/>
    <property type="match status" value="1"/>
</dbReference>
<dbReference type="InterPro" id="IPR008271">
    <property type="entry name" value="Ser/Thr_kinase_AS"/>
</dbReference>
<dbReference type="InterPro" id="IPR011990">
    <property type="entry name" value="TPR-like_helical_dom_sf"/>
</dbReference>
<keyword evidence="1" id="KW-0808">Transferase</keyword>
<evidence type="ECO:0000256" key="2">
    <source>
        <dbReference type="ARBA" id="ARBA00022741"/>
    </source>
</evidence>
<dbReference type="SUPFAM" id="SSF56112">
    <property type="entry name" value="Protein kinase-like (PK-like)"/>
    <property type="match status" value="1"/>
</dbReference>
<accession>A0ABP6Q3B2</accession>
<dbReference type="CDD" id="cd14014">
    <property type="entry name" value="STKc_PknB_like"/>
    <property type="match status" value="1"/>
</dbReference>
<evidence type="ECO:0000256" key="3">
    <source>
        <dbReference type="ARBA" id="ARBA00022777"/>
    </source>
</evidence>
<dbReference type="EMBL" id="BAAAUV010000002">
    <property type="protein sequence ID" value="GAA3199012.1"/>
    <property type="molecule type" value="Genomic_DNA"/>
</dbReference>
<gene>
    <name evidence="7" type="ORF">GCM10010468_11100</name>
</gene>
<evidence type="ECO:0000259" key="6">
    <source>
        <dbReference type="PROSITE" id="PS50011"/>
    </source>
</evidence>
<evidence type="ECO:0000256" key="4">
    <source>
        <dbReference type="ARBA" id="ARBA00022840"/>
    </source>
</evidence>
<keyword evidence="2 5" id="KW-0547">Nucleotide-binding</keyword>